<dbReference type="EMBL" id="AP011529">
    <property type="protein sequence ID" value="BAI81388.1"/>
    <property type="molecule type" value="Genomic_DNA"/>
</dbReference>
<dbReference type="SMART" id="SM00450">
    <property type="entry name" value="RHOD"/>
    <property type="match status" value="3"/>
</dbReference>
<dbReference type="AlphaFoldDB" id="D3P9J8"/>
<dbReference type="PANTHER" id="PTHR43031">
    <property type="entry name" value="FAD-DEPENDENT OXIDOREDUCTASE"/>
    <property type="match status" value="1"/>
</dbReference>
<keyword evidence="3" id="KW-1185">Reference proteome</keyword>
<organism evidence="2 3">
    <name type="scientific">Deferribacter desulfuricans (strain DSM 14783 / JCM 11476 / NBRC 101012 / SSM1)</name>
    <dbReference type="NCBI Taxonomy" id="639282"/>
    <lineage>
        <taxon>Bacteria</taxon>
        <taxon>Pseudomonadati</taxon>
        <taxon>Deferribacterota</taxon>
        <taxon>Deferribacteres</taxon>
        <taxon>Deferribacterales</taxon>
        <taxon>Deferribacteraceae</taxon>
        <taxon>Deferribacter</taxon>
    </lineage>
</organism>
<evidence type="ECO:0000313" key="3">
    <source>
        <dbReference type="Proteomes" id="UP000001520"/>
    </source>
</evidence>
<feature type="domain" description="Rhodanese" evidence="1">
    <location>
        <begin position="183"/>
        <end position="280"/>
    </location>
</feature>
<dbReference type="CDD" id="cd00158">
    <property type="entry name" value="RHOD"/>
    <property type="match status" value="3"/>
</dbReference>
<gene>
    <name evidence="2" type="ordered locus">DEFDS_1937</name>
</gene>
<dbReference type="Pfam" id="PF00581">
    <property type="entry name" value="Rhodanese"/>
    <property type="match status" value="3"/>
</dbReference>
<dbReference type="KEGG" id="ddf:DEFDS_1937"/>
<reference evidence="2 3" key="1">
    <citation type="journal article" date="2010" name="DNA Res.">
        <title>Bacterial lifestyle in a deep-sea hydrothermal vent chimney revealed by the genome sequence of the thermophilic bacterium Deferribacter desulfuricans SSM1.</title>
        <authorList>
            <person name="Takaki Y."/>
            <person name="Shimamura S."/>
            <person name="Nakagawa S."/>
            <person name="Fukuhara Y."/>
            <person name="Horikawa H."/>
            <person name="Ankai A."/>
            <person name="Harada T."/>
            <person name="Hosoyama A."/>
            <person name="Oguchi A."/>
            <person name="Fukui S."/>
            <person name="Fujita N."/>
            <person name="Takami H."/>
            <person name="Takai K."/>
        </authorList>
    </citation>
    <scope>NUCLEOTIDE SEQUENCE [LARGE SCALE GENOMIC DNA]</scope>
    <source>
        <strain evidence="3">DSM 14783 / JCM 11476 / NBRC 101012 / SSM1</strain>
    </source>
</reference>
<sequence>MSIWYYLLSLLEEVAMKKKLIKVLLALFVIGILFSGCAKQVQAPKAEKPRKSVEQMVKEAGFEIVDFNYVKGLVGNGLRKFNKVVFIDARPERKYDSGHIPGAISIPDTKFDKYVGQLDQLKVTKDRLLITYCGGYKCVKSYHDAKYLRDKGYTNIKVYLAGMPDWSKKSYAEITYKYAKKLLDKGVLFVDARPALKWKKGTIPGAINIPDTKFMRDPNPYLNVLPEDKNAPIVVFCAGYHCIKSHNVARLLKEKFGYKKVYVYAGGVPEWKAKGFPIVKPGKAVAKKTTAAKKSVSAIKPGPDEGTVDIEFFKTLIDDRPDNIHIVDVRTPEEFEEGHVKGAINIPVDDMYKKGCDYIINKLPKDGYIIFMCASGGRAGEMYFGLKEDCNYKEMDRLYFLDAHVNYDSGRCEVTE</sequence>
<dbReference type="eggNOG" id="COG2897">
    <property type="taxonomic scope" value="Bacteria"/>
</dbReference>
<dbReference type="InterPro" id="IPR050229">
    <property type="entry name" value="GlpE_sulfurtransferase"/>
</dbReference>
<dbReference type="InterPro" id="IPR001307">
    <property type="entry name" value="Thiosulphate_STrfase_CS"/>
</dbReference>
<proteinExistence type="predicted"/>
<accession>D3P9J8</accession>
<dbReference type="PROSITE" id="PS00380">
    <property type="entry name" value="RHODANESE_1"/>
    <property type="match status" value="1"/>
</dbReference>
<dbReference type="PROSITE" id="PS50206">
    <property type="entry name" value="RHODANESE_3"/>
    <property type="match status" value="3"/>
</dbReference>
<evidence type="ECO:0000259" key="1">
    <source>
        <dbReference type="PROSITE" id="PS50206"/>
    </source>
</evidence>
<dbReference type="Gene3D" id="3.40.250.10">
    <property type="entry name" value="Rhodanese-like domain"/>
    <property type="match status" value="3"/>
</dbReference>
<feature type="domain" description="Rhodanese" evidence="1">
    <location>
        <begin position="320"/>
        <end position="413"/>
    </location>
</feature>
<dbReference type="InterPro" id="IPR001763">
    <property type="entry name" value="Rhodanese-like_dom"/>
</dbReference>
<evidence type="ECO:0000313" key="2">
    <source>
        <dbReference type="EMBL" id="BAI81388.1"/>
    </source>
</evidence>
<dbReference type="SUPFAM" id="SSF52821">
    <property type="entry name" value="Rhodanese/Cell cycle control phosphatase"/>
    <property type="match status" value="3"/>
</dbReference>
<dbReference type="STRING" id="639282.DEFDS_1937"/>
<dbReference type="Proteomes" id="UP000001520">
    <property type="component" value="Chromosome"/>
</dbReference>
<protein>
    <submittedName>
        <fullName evidence="2">Rhodanese domain protein</fullName>
    </submittedName>
</protein>
<dbReference type="PANTHER" id="PTHR43031:SF1">
    <property type="entry name" value="PYRIDINE NUCLEOTIDE-DISULPHIDE OXIDOREDUCTASE"/>
    <property type="match status" value="1"/>
</dbReference>
<dbReference type="InterPro" id="IPR036873">
    <property type="entry name" value="Rhodanese-like_dom_sf"/>
</dbReference>
<dbReference type="HOGENOM" id="CLU_047687_0_0_0"/>
<dbReference type="GO" id="GO:0004792">
    <property type="term" value="F:thiosulfate-cyanide sulfurtransferase activity"/>
    <property type="evidence" value="ECO:0007669"/>
    <property type="project" value="InterPro"/>
</dbReference>
<feature type="domain" description="Rhodanese" evidence="1">
    <location>
        <begin position="80"/>
        <end position="175"/>
    </location>
</feature>
<name>D3P9J8_DEFDS</name>